<sequence>MDNNFYSQDKIDDFLSGKLSGTEKLMFEEHMTKDPLVSNELKLQEEIISHLKGQRKAELKARLDNINVTATSSYTSLKIAAGIVGTLLLSTTLYFTLFNKPADQSALIQQSADHPADIFSVEELSPQTESEVTTSETLAAAPTLEENKFEIKRELRITQLKKHPESVITETSEPHNFTNVSEPNFSDFESEDFNTESAVQPQKGDIQGSDAAKLDNISVKIAKKKNKDFHYQFFSNKLFLYGKFDEKPYEILELNSKGGRELYLKYEGSYFSLKSNQIDIVPLKEIHDKDITRELESLKK</sequence>
<dbReference type="RefSeq" id="WP_045463085.1">
    <property type="nucleotide sequence ID" value="NZ_BBLT01000004.1"/>
</dbReference>
<proteinExistence type="predicted"/>
<protein>
    <submittedName>
        <fullName evidence="1">Uncharacterized protein</fullName>
    </submittedName>
</protein>
<evidence type="ECO:0000313" key="1">
    <source>
        <dbReference type="EMBL" id="GAL85079.1"/>
    </source>
</evidence>
<dbReference type="OrthoDB" id="937979at2"/>
<keyword evidence="2" id="KW-1185">Reference proteome</keyword>
<reference evidence="1 2" key="1">
    <citation type="submission" date="2014-09" db="EMBL/GenBank/DDBJ databases">
        <title>Sporocytophaga myxococcoides PG-01 genome sequencing.</title>
        <authorList>
            <person name="Liu L."/>
            <person name="Gao P.J."/>
            <person name="Chen G.J."/>
            <person name="Wang L.S."/>
        </authorList>
    </citation>
    <scope>NUCLEOTIDE SEQUENCE [LARGE SCALE GENOMIC DNA]</scope>
    <source>
        <strain evidence="1 2">PG-01</strain>
    </source>
</reference>
<evidence type="ECO:0000313" key="2">
    <source>
        <dbReference type="Proteomes" id="UP000030185"/>
    </source>
</evidence>
<gene>
    <name evidence="1" type="ORF">MYP_2307</name>
</gene>
<dbReference type="Proteomes" id="UP000030185">
    <property type="component" value="Unassembled WGS sequence"/>
</dbReference>
<organism evidence="1 2">
    <name type="scientific">Sporocytophaga myxococcoides</name>
    <dbReference type="NCBI Taxonomy" id="153721"/>
    <lineage>
        <taxon>Bacteria</taxon>
        <taxon>Pseudomonadati</taxon>
        <taxon>Bacteroidota</taxon>
        <taxon>Cytophagia</taxon>
        <taxon>Cytophagales</taxon>
        <taxon>Cytophagaceae</taxon>
        <taxon>Sporocytophaga</taxon>
    </lineage>
</organism>
<comment type="caution">
    <text evidence="1">The sequence shown here is derived from an EMBL/GenBank/DDBJ whole genome shotgun (WGS) entry which is preliminary data.</text>
</comment>
<dbReference type="eggNOG" id="ENOG5033558">
    <property type="taxonomic scope" value="Bacteria"/>
</dbReference>
<accession>A0A098LF56</accession>
<dbReference type="EMBL" id="BBLT01000004">
    <property type="protein sequence ID" value="GAL85079.1"/>
    <property type="molecule type" value="Genomic_DNA"/>
</dbReference>
<dbReference type="AlphaFoldDB" id="A0A098LF56"/>
<name>A0A098LF56_9BACT</name>
<dbReference type="STRING" id="153721.MYP_2307"/>